<keyword evidence="1" id="KW-0732">Signal</keyword>
<proteinExistence type="predicted"/>
<evidence type="ECO:0000256" key="1">
    <source>
        <dbReference type="SAM" id="SignalP"/>
    </source>
</evidence>
<accession>A0A7X0IZM0</accession>
<organism evidence="2 3">
    <name type="scientific">Pedobacter cryoconitis</name>
    <dbReference type="NCBI Taxonomy" id="188932"/>
    <lineage>
        <taxon>Bacteria</taxon>
        <taxon>Pseudomonadati</taxon>
        <taxon>Bacteroidota</taxon>
        <taxon>Sphingobacteriia</taxon>
        <taxon>Sphingobacteriales</taxon>
        <taxon>Sphingobacteriaceae</taxon>
        <taxon>Pedobacter</taxon>
    </lineage>
</organism>
<dbReference type="EMBL" id="JACHCC010000001">
    <property type="protein sequence ID" value="MBB6498344.1"/>
    <property type="molecule type" value="Genomic_DNA"/>
</dbReference>
<gene>
    <name evidence="2" type="ORF">HDF25_000468</name>
</gene>
<feature type="chain" id="PRO_5031278833" evidence="1">
    <location>
        <begin position="23"/>
        <end position="223"/>
    </location>
</feature>
<dbReference type="Proteomes" id="UP000521017">
    <property type="component" value="Unassembled WGS sequence"/>
</dbReference>
<dbReference type="AlphaFoldDB" id="A0A7X0IZM0"/>
<reference evidence="2 3" key="1">
    <citation type="submission" date="2020-08" db="EMBL/GenBank/DDBJ databases">
        <title>Genomic Encyclopedia of Type Strains, Phase IV (KMG-V): Genome sequencing to study the core and pangenomes of soil and plant-associated prokaryotes.</title>
        <authorList>
            <person name="Whitman W."/>
        </authorList>
    </citation>
    <scope>NUCLEOTIDE SEQUENCE [LARGE SCALE GENOMIC DNA]</scope>
    <source>
        <strain evidence="2 3">M2T3</strain>
    </source>
</reference>
<feature type="signal peptide" evidence="1">
    <location>
        <begin position="1"/>
        <end position="22"/>
    </location>
</feature>
<dbReference type="InterPro" id="IPR046732">
    <property type="entry name" value="DUF6624"/>
</dbReference>
<sequence>MTKKKLLLATLFFCAAFGQINAQTKNFNQPLADSLAKWVVVDQIAAKVPQGEYKLWPREKWDQYKDSIFSNHQQLLSAIFKKYGYLGYDQVGQKGSFHFWLMVQHCDKWPAFQQEVLEAMKVEVYSNNTDRKNFAYLTDRVNLNTGKKQIYATQVTYNVKICQAIPKPLADSLNVNKRRREMGMPPVEEYLNEMSKSHFEMNRANYEKQGILKPVLVPVPKGV</sequence>
<dbReference type="RefSeq" id="WP_184622341.1">
    <property type="nucleotide sequence ID" value="NZ_JACHCC010000001.1"/>
</dbReference>
<evidence type="ECO:0000313" key="3">
    <source>
        <dbReference type="Proteomes" id="UP000521017"/>
    </source>
</evidence>
<comment type="caution">
    <text evidence="2">The sequence shown here is derived from an EMBL/GenBank/DDBJ whole genome shotgun (WGS) entry which is preliminary data.</text>
</comment>
<protein>
    <submittedName>
        <fullName evidence="2">Uncharacterized protein</fullName>
    </submittedName>
</protein>
<evidence type="ECO:0000313" key="2">
    <source>
        <dbReference type="EMBL" id="MBB6498344.1"/>
    </source>
</evidence>
<dbReference type="Pfam" id="PF20329">
    <property type="entry name" value="DUF6624"/>
    <property type="match status" value="1"/>
</dbReference>
<name>A0A7X0IZM0_9SPHI</name>